<dbReference type="AlphaFoldDB" id="A0A1A2YQH8"/>
<evidence type="ECO:0000313" key="3">
    <source>
        <dbReference type="Proteomes" id="UP000093592"/>
    </source>
</evidence>
<comment type="caution">
    <text evidence="2">The sequence shown here is derived from an EMBL/GenBank/DDBJ whole genome shotgun (WGS) entry which is preliminary data.</text>
</comment>
<evidence type="ECO:0000313" key="2">
    <source>
        <dbReference type="EMBL" id="OBI40260.1"/>
    </source>
</evidence>
<evidence type="ECO:0000256" key="1">
    <source>
        <dbReference type="SAM" id="Phobius"/>
    </source>
</evidence>
<dbReference type="EMBL" id="LZKJ01000200">
    <property type="protein sequence ID" value="OBI40260.1"/>
    <property type="molecule type" value="Genomic_DNA"/>
</dbReference>
<feature type="transmembrane region" description="Helical" evidence="1">
    <location>
        <begin position="47"/>
        <end position="67"/>
    </location>
</feature>
<keyword evidence="1" id="KW-0472">Membrane</keyword>
<dbReference type="OrthoDB" id="4737921at2"/>
<gene>
    <name evidence="2" type="ORF">A5707_10080</name>
</gene>
<dbReference type="Proteomes" id="UP000093592">
    <property type="component" value="Unassembled WGS sequence"/>
</dbReference>
<reference evidence="3" key="1">
    <citation type="submission" date="2016-06" db="EMBL/GenBank/DDBJ databases">
        <authorList>
            <person name="Sutton G."/>
            <person name="Brinkac L."/>
            <person name="Sanka R."/>
            <person name="Adams M."/>
            <person name="Lau E."/>
            <person name="Sam S."/>
            <person name="Sreng N."/>
            <person name="Him V."/>
            <person name="Kerleguer A."/>
            <person name="Cheng S."/>
        </authorList>
    </citation>
    <scope>NUCLEOTIDE SEQUENCE [LARGE SCALE GENOMIC DNA]</scope>
    <source>
        <strain evidence="3">E861</strain>
    </source>
</reference>
<organism evidence="2 3">
    <name type="scientific">Mycobacterium kyorinense</name>
    <dbReference type="NCBI Taxonomy" id="487514"/>
    <lineage>
        <taxon>Bacteria</taxon>
        <taxon>Bacillati</taxon>
        <taxon>Actinomycetota</taxon>
        <taxon>Actinomycetes</taxon>
        <taxon>Mycobacteriales</taxon>
        <taxon>Mycobacteriaceae</taxon>
        <taxon>Mycobacterium</taxon>
    </lineage>
</organism>
<keyword evidence="1" id="KW-0812">Transmembrane</keyword>
<feature type="transmembrane region" description="Helical" evidence="1">
    <location>
        <begin position="113"/>
        <end position="133"/>
    </location>
</feature>
<keyword evidence="1" id="KW-1133">Transmembrane helix</keyword>
<proteinExistence type="predicted"/>
<name>A0A1A2YQH8_9MYCO</name>
<accession>A0A1A2YQH8</accession>
<feature type="transmembrane region" description="Helical" evidence="1">
    <location>
        <begin position="74"/>
        <end position="93"/>
    </location>
</feature>
<protein>
    <submittedName>
        <fullName evidence="2">Uncharacterized protein</fullName>
    </submittedName>
</protein>
<sequence length="155" mass="16905">MSTSQQAQTRTRMFARVIGPFLVIVIATTVARTSDMRTLLSEFDANFVWPWVTGAFVLLSGLIVVALHQYWRGAAPVLVSAMGWLTALKGVFLMAFPKTYVSVADSALDATSWWWTGFVIMGLIGLYLTYVGWAPTPTRSTAQATGSVPDLPRAA</sequence>